<proteinExistence type="predicted"/>
<organism evidence="2 3">
    <name type="scientific">Caenimonas aquaedulcis</name>
    <dbReference type="NCBI Taxonomy" id="2793270"/>
    <lineage>
        <taxon>Bacteria</taxon>
        <taxon>Pseudomonadati</taxon>
        <taxon>Pseudomonadota</taxon>
        <taxon>Betaproteobacteria</taxon>
        <taxon>Burkholderiales</taxon>
        <taxon>Comamonadaceae</taxon>
        <taxon>Caenimonas</taxon>
    </lineage>
</organism>
<gene>
    <name evidence="2" type="ORF">I5803_18810</name>
</gene>
<dbReference type="EMBL" id="JADWYS010000001">
    <property type="protein sequence ID" value="MBG9390087.1"/>
    <property type="molecule type" value="Genomic_DNA"/>
</dbReference>
<protein>
    <submittedName>
        <fullName evidence="2">Uncharacterized protein</fullName>
    </submittedName>
</protein>
<sequence length="117" mass="12911">MSDFAFRDVLANSIRYWETRRVLYNLVLALIVGAFFIAGLPASKSVLSFGLAQGLFLLAVLANVAYCAAYPVDVFAQLSALRSTWLRVRWVLFIVGLVFAAIITRFFAEGMFHGGAV</sequence>
<feature type="transmembrane region" description="Helical" evidence="1">
    <location>
        <begin position="22"/>
        <end position="40"/>
    </location>
</feature>
<dbReference type="AlphaFoldDB" id="A0A931H7Y5"/>
<keyword evidence="1" id="KW-0812">Transmembrane</keyword>
<evidence type="ECO:0000313" key="2">
    <source>
        <dbReference type="EMBL" id="MBG9390087.1"/>
    </source>
</evidence>
<evidence type="ECO:0000256" key="1">
    <source>
        <dbReference type="SAM" id="Phobius"/>
    </source>
</evidence>
<dbReference type="RefSeq" id="WP_196987846.1">
    <property type="nucleotide sequence ID" value="NZ_JADWYS010000001.1"/>
</dbReference>
<keyword evidence="3" id="KW-1185">Reference proteome</keyword>
<evidence type="ECO:0000313" key="3">
    <source>
        <dbReference type="Proteomes" id="UP000651050"/>
    </source>
</evidence>
<name>A0A931H7Y5_9BURK</name>
<accession>A0A931H7Y5</accession>
<keyword evidence="1" id="KW-0472">Membrane</keyword>
<reference evidence="2" key="1">
    <citation type="submission" date="2020-11" db="EMBL/GenBank/DDBJ databases">
        <title>Bacterial whole genome sequence for Caenimonas sp. DR4.4.</title>
        <authorList>
            <person name="Le V."/>
            <person name="Ko S.-R."/>
            <person name="Ahn C.-Y."/>
            <person name="Oh H.-M."/>
        </authorList>
    </citation>
    <scope>NUCLEOTIDE SEQUENCE</scope>
    <source>
        <strain evidence="2">DR4.4</strain>
    </source>
</reference>
<comment type="caution">
    <text evidence="2">The sequence shown here is derived from an EMBL/GenBank/DDBJ whole genome shotgun (WGS) entry which is preliminary data.</text>
</comment>
<keyword evidence="1" id="KW-1133">Transmembrane helix</keyword>
<feature type="transmembrane region" description="Helical" evidence="1">
    <location>
        <begin position="46"/>
        <end position="69"/>
    </location>
</feature>
<feature type="transmembrane region" description="Helical" evidence="1">
    <location>
        <begin position="90"/>
        <end position="108"/>
    </location>
</feature>
<dbReference type="Proteomes" id="UP000651050">
    <property type="component" value="Unassembled WGS sequence"/>
</dbReference>